<dbReference type="PRINTS" id="PR00081">
    <property type="entry name" value="GDHRDH"/>
</dbReference>
<dbReference type="SUPFAM" id="SSF51735">
    <property type="entry name" value="NAD(P)-binding Rossmann-fold domains"/>
    <property type="match status" value="1"/>
</dbReference>
<gene>
    <name evidence="4" type="ORF">QO015_002843</name>
</gene>
<dbReference type="PANTHER" id="PTHR42760:SF133">
    <property type="entry name" value="3-OXOACYL-[ACYL-CARRIER-PROTEIN] REDUCTASE"/>
    <property type="match status" value="1"/>
</dbReference>
<dbReference type="PRINTS" id="PR00080">
    <property type="entry name" value="SDRFAMILY"/>
</dbReference>
<evidence type="ECO:0000256" key="2">
    <source>
        <dbReference type="ARBA" id="ARBA00023002"/>
    </source>
</evidence>
<proteinExistence type="inferred from homology"/>
<evidence type="ECO:0000256" key="1">
    <source>
        <dbReference type="ARBA" id="ARBA00006484"/>
    </source>
</evidence>
<accession>A0ABU0M8U7</accession>
<evidence type="ECO:0000313" key="5">
    <source>
        <dbReference type="Proteomes" id="UP001223743"/>
    </source>
</evidence>
<dbReference type="Pfam" id="PF00106">
    <property type="entry name" value="adh_short"/>
    <property type="match status" value="1"/>
</dbReference>
<dbReference type="PROSITE" id="PS00061">
    <property type="entry name" value="ADH_SHORT"/>
    <property type="match status" value="1"/>
</dbReference>
<evidence type="ECO:0000313" key="4">
    <source>
        <dbReference type="EMBL" id="MDQ0517230.1"/>
    </source>
</evidence>
<name>A0ABU0M8U7_9HYPH</name>
<dbReference type="InterPro" id="IPR036291">
    <property type="entry name" value="NAD(P)-bd_dom_sf"/>
</dbReference>
<dbReference type="InterPro" id="IPR002347">
    <property type="entry name" value="SDR_fam"/>
</dbReference>
<dbReference type="RefSeq" id="WP_266278600.1">
    <property type="nucleotide sequence ID" value="NZ_JAPKNF010000001.1"/>
</dbReference>
<comment type="similarity">
    <text evidence="1 3">Belongs to the short-chain dehydrogenases/reductases (SDR) family.</text>
</comment>
<evidence type="ECO:0000256" key="3">
    <source>
        <dbReference type="RuleBase" id="RU000363"/>
    </source>
</evidence>
<comment type="caution">
    <text evidence="4">The sequence shown here is derived from an EMBL/GenBank/DDBJ whole genome shotgun (WGS) entry which is preliminary data.</text>
</comment>
<keyword evidence="2" id="KW-0560">Oxidoreductase</keyword>
<organism evidence="4 5">
    <name type="scientific">Kaistia geumhonensis</name>
    <dbReference type="NCBI Taxonomy" id="410839"/>
    <lineage>
        <taxon>Bacteria</taxon>
        <taxon>Pseudomonadati</taxon>
        <taxon>Pseudomonadota</taxon>
        <taxon>Alphaproteobacteria</taxon>
        <taxon>Hyphomicrobiales</taxon>
        <taxon>Kaistiaceae</taxon>
        <taxon>Kaistia</taxon>
    </lineage>
</organism>
<dbReference type="InterPro" id="IPR020904">
    <property type="entry name" value="Sc_DH/Rdtase_CS"/>
</dbReference>
<dbReference type="Proteomes" id="UP001223743">
    <property type="component" value="Unassembled WGS sequence"/>
</dbReference>
<reference evidence="4 5" key="1">
    <citation type="submission" date="2023-07" db="EMBL/GenBank/DDBJ databases">
        <title>Genomic Encyclopedia of Type Strains, Phase IV (KMG-IV): sequencing the most valuable type-strain genomes for metagenomic binning, comparative biology and taxonomic classification.</title>
        <authorList>
            <person name="Goeker M."/>
        </authorList>
    </citation>
    <scope>NUCLEOTIDE SEQUENCE [LARGE SCALE GENOMIC DNA]</scope>
    <source>
        <strain evidence="4 5">B1-1</strain>
    </source>
</reference>
<keyword evidence="5" id="KW-1185">Reference proteome</keyword>
<dbReference type="EMBL" id="JAUSWJ010000001">
    <property type="protein sequence ID" value="MDQ0517230.1"/>
    <property type="molecule type" value="Genomic_DNA"/>
</dbReference>
<sequence>MTDQVRTVLITGAGAGLGQRLAALLAERGLAVALADVSAPGLERTLKLLPADASAIAITSDLTADGAPAAAVKQVVDAFGRLDILINNAGYGAIEPFLGMTAALWHKTLSINLVALAMMTAAAGEVMRDQRSGRIVNITSPASRMALPNYTAYAASKAGVDAVTRAAALALAPFGVLVNSLAPGMMDTEMQRSTELDLARIEGRSDVEAFLDERTRRVPLGRRAEIDEVAAGVLWLALDAPPYVTAERLNLSGGLDRD</sequence>
<dbReference type="Gene3D" id="3.40.50.720">
    <property type="entry name" value="NAD(P)-binding Rossmann-like Domain"/>
    <property type="match status" value="1"/>
</dbReference>
<protein>
    <submittedName>
        <fullName evidence="4">NAD(P)-dependent dehydrogenase (Short-subunit alcohol dehydrogenase family)</fullName>
    </submittedName>
</protein>
<dbReference type="CDD" id="cd05233">
    <property type="entry name" value="SDR_c"/>
    <property type="match status" value="1"/>
</dbReference>
<dbReference type="PANTHER" id="PTHR42760">
    <property type="entry name" value="SHORT-CHAIN DEHYDROGENASES/REDUCTASES FAMILY MEMBER"/>
    <property type="match status" value="1"/>
</dbReference>